<evidence type="ECO:0000313" key="2">
    <source>
        <dbReference type="Proteomes" id="UP001321766"/>
    </source>
</evidence>
<keyword evidence="2" id="KW-1185">Reference proteome</keyword>
<accession>A0ABN6SCY2</accession>
<organism evidence="1 2">
    <name type="scientific">Bombiscardovia nodaiensis</name>
    <dbReference type="NCBI Taxonomy" id="2932181"/>
    <lineage>
        <taxon>Bacteria</taxon>
        <taxon>Bacillati</taxon>
        <taxon>Actinomycetota</taxon>
        <taxon>Actinomycetes</taxon>
        <taxon>Bifidobacteriales</taxon>
        <taxon>Bifidobacteriaceae</taxon>
        <taxon>Bombiscardovia</taxon>
    </lineage>
</organism>
<reference evidence="1 2" key="1">
    <citation type="journal article" date="2023" name="Microbiol. Spectr.">
        <title>Symbiosis of Carpenter Bees with Uncharacterized Lactic Acid Bacteria Showing NAD Auxotrophy.</title>
        <authorList>
            <person name="Kawasaki S."/>
            <person name="Ozawa K."/>
            <person name="Mori T."/>
            <person name="Yamamoto A."/>
            <person name="Ito M."/>
            <person name="Ohkuma M."/>
            <person name="Sakamoto M."/>
            <person name="Matsutani M."/>
        </authorList>
    </citation>
    <scope>NUCLEOTIDE SEQUENCE [LARGE SCALE GENOMIC DNA]</scope>
    <source>
        <strain evidence="1 2">Kim37-2</strain>
    </source>
</reference>
<protein>
    <submittedName>
        <fullName evidence="1">Histone acetyltransferase</fullName>
    </submittedName>
</protein>
<sequence length="199" mass="22535">MQGLNPGQRWIRHAKLTDIAAIEALFDRARQVMAEAGNPRQWGDKYPFPEMIEADIRQGHTYLLVDDAAQEAQAPSTSPELPQLDERQGEHERIIGVFSLFDGIDPTYVDIDGSWLDDDPYMTIHRMAASGLGKRAAADMLAWCMSQYRNVRVDTGPKNYAMQHILEAQGFTFCGSIGVHDDRDPLMESTRVAYQRHDR</sequence>
<dbReference type="SUPFAM" id="SSF55729">
    <property type="entry name" value="Acyl-CoA N-acyltransferases (Nat)"/>
    <property type="match status" value="1"/>
</dbReference>
<gene>
    <name evidence="1" type="primary">cysE</name>
    <name evidence="1" type="ORF">KIM372_05780</name>
</gene>
<dbReference type="Gene3D" id="3.40.630.30">
    <property type="match status" value="1"/>
</dbReference>
<dbReference type="Proteomes" id="UP001321766">
    <property type="component" value="Chromosome"/>
</dbReference>
<name>A0ABN6SCY2_9BIFI</name>
<proteinExistence type="predicted"/>
<dbReference type="EMBL" id="AP026798">
    <property type="protein sequence ID" value="BDR52671.1"/>
    <property type="molecule type" value="Genomic_DNA"/>
</dbReference>
<dbReference type="InterPro" id="IPR016181">
    <property type="entry name" value="Acyl_CoA_acyltransferase"/>
</dbReference>
<evidence type="ECO:0000313" key="1">
    <source>
        <dbReference type="EMBL" id="BDR52671.1"/>
    </source>
</evidence>